<sequence>MKNNKKTLVFGASLNTGRYSNLALHKLVTHGQESVAFGLRKGEVAGVQIDTELQLYTDIDTVTMYMNATRQAPFYEYIIGLNPERVLFNPGTENPEFFKLLREAGIEFEMACTLVLLGSNQY</sequence>
<comment type="caution">
    <text evidence="2">The sequence shown here is derived from an EMBL/GenBank/DDBJ whole genome shotgun (WGS) entry which is preliminary data.</text>
</comment>
<dbReference type="RefSeq" id="WP_146888284.1">
    <property type="nucleotide sequence ID" value="NZ_VORX01000001.1"/>
</dbReference>
<evidence type="ECO:0000259" key="1">
    <source>
        <dbReference type="Pfam" id="PF13380"/>
    </source>
</evidence>
<reference evidence="2 3" key="1">
    <citation type="submission" date="2019-08" db="EMBL/GenBank/DDBJ databases">
        <title>Genome sequence of Gelidibacter salicanalis IC162T.</title>
        <authorList>
            <person name="Bowman J.P."/>
        </authorList>
    </citation>
    <scope>NUCLEOTIDE SEQUENCE [LARGE SCALE GENOMIC DNA]</scope>
    <source>
        <strain evidence="2 3">IC162</strain>
    </source>
</reference>
<protein>
    <submittedName>
        <fullName evidence="2">CoA-binding protein</fullName>
    </submittedName>
</protein>
<keyword evidence="3" id="KW-1185">Reference proteome</keyword>
<name>A0A5C7ANN2_9FLAO</name>
<evidence type="ECO:0000313" key="3">
    <source>
        <dbReference type="Proteomes" id="UP000321734"/>
    </source>
</evidence>
<gene>
    <name evidence="2" type="ORF">ES711_00260</name>
</gene>
<dbReference type="Proteomes" id="UP000321734">
    <property type="component" value="Unassembled WGS sequence"/>
</dbReference>
<evidence type="ECO:0000313" key="2">
    <source>
        <dbReference type="EMBL" id="TXE10380.1"/>
    </source>
</evidence>
<proteinExistence type="predicted"/>
<organism evidence="2 3">
    <name type="scientific">Gelidibacter salicanalis</name>
    <dbReference type="NCBI Taxonomy" id="291193"/>
    <lineage>
        <taxon>Bacteria</taxon>
        <taxon>Pseudomonadati</taxon>
        <taxon>Bacteroidota</taxon>
        <taxon>Flavobacteriia</taxon>
        <taxon>Flavobacteriales</taxon>
        <taxon>Flavobacteriaceae</taxon>
        <taxon>Gelidibacter</taxon>
    </lineage>
</organism>
<dbReference type="AlphaFoldDB" id="A0A5C7ANN2"/>
<feature type="domain" description="CoA-binding" evidence="1">
    <location>
        <begin position="5"/>
        <end position="116"/>
    </location>
</feature>
<dbReference type="EMBL" id="VORX01000001">
    <property type="protein sequence ID" value="TXE10380.1"/>
    <property type="molecule type" value="Genomic_DNA"/>
</dbReference>
<dbReference type="InterPro" id="IPR036291">
    <property type="entry name" value="NAD(P)-bd_dom_sf"/>
</dbReference>
<dbReference type="Pfam" id="PF13380">
    <property type="entry name" value="CoA_binding_2"/>
    <property type="match status" value="1"/>
</dbReference>
<accession>A0A5C7ANN2</accession>
<dbReference type="SUPFAM" id="SSF51735">
    <property type="entry name" value="NAD(P)-binding Rossmann-fold domains"/>
    <property type="match status" value="1"/>
</dbReference>
<dbReference type="InterPro" id="IPR003781">
    <property type="entry name" value="CoA-bd"/>
</dbReference>
<dbReference type="OrthoDB" id="708726at2"/>
<dbReference type="Gene3D" id="3.40.50.720">
    <property type="entry name" value="NAD(P)-binding Rossmann-like Domain"/>
    <property type="match status" value="1"/>
</dbReference>